<evidence type="ECO:0000256" key="3">
    <source>
        <dbReference type="RuleBase" id="RU364069"/>
    </source>
</evidence>
<gene>
    <name evidence="4" type="ORF">ADM99_13535</name>
</gene>
<dbReference type="GO" id="GO:0008830">
    <property type="term" value="F:dTDP-4-dehydrorhamnose 3,5-epimerase activity"/>
    <property type="evidence" value="ECO:0007669"/>
    <property type="project" value="UniProtKB-UniRule"/>
</dbReference>
<dbReference type="Gene3D" id="2.60.120.10">
    <property type="entry name" value="Jelly Rolls"/>
    <property type="match status" value="1"/>
</dbReference>
<dbReference type="CDD" id="cd00438">
    <property type="entry name" value="cupin_RmlC"/>
    <property type="match status" value="1"/>
</dbReference>
<dbReference type="SUPFAM" id="SSF51182">
    <property type="entry name" value="RmlC-like cupins"/>
    <property type="match status" value="1"/>
</dbReference>
<sequence>MLFQKTEFDGLFIIEPEKHTDERGFFARTWCVHEFADHGLVSDLAQCSISFNARKGTLRGMHYQVEPYPETKVVRCTMGAIFDVVIDLRPGSTTYRKWFSVELSAENRRALYIPDGMAHGFQTLEDNSEVYYMISEFYHPECARGIRWNDPAIGIEWPIEGKTISERDATFPVLP</sequence>
<dbReference type="RefSeq" id="WP_062422059.1">
    <property type="nucleotide sequence ID" value="NZ_BBYA01000010.1"/>
</dbReference>
<dbReference type="Pfam" id="PF00908">
    <property type="entry name" value="dTDP_sugar_isom"/>
    <property type="match status" value="1"/>
</dbReference>
<keyword evidence="5" id="KW-1185">Reference proteome</keyword>
<feature type="active site" description="Proton donor" evidence="1">
    <location>
        <position position="132"/>
    </location>
</feature>
<evidence type="ECO:0000256" key="1">
    <source>
        <dbReference type="PIRSR" id="PIRSR600888-1"/>
    </source>
</evidence>
<feature type="active site" description="Proton acceptor" evidence="1">
    <location>
        <position position="62"/>
    </location>
</feature>
<feature type="site" description="Participates in a stacking interaction with the thymidine ring of dTDP-4-oxo-6-deoxyglucose" evidence="2">
    <location>
        <position position="138"/>
    </location>
</feature>
<protein>
    <recommendedName>
        <fullName evidence="3">dTDP-4-dehydrorhamnose 3,5-epimerase</fullName>
        <ecNumber evidence="3">5.1.3.13</ecNumber>
    </recommendedName>
    <alternativeName>
        <fullName evidence="3">Thymidine diphospho-4-keto-rhamnose 3,5-epimerase</fullName>
    </alternativeName>
</protein>
<evidence type="ECO:0000313" key="5">
    <source>
        <dbReference type="Proteomes" id="UP000050430"/>
    </source>
</evidence>
<dbReference type="GO" id="GO:0000271">
    <property type="term" value="P:polysaccharide biosynthetic process"/>
    <property type="evidence" value="ECO:0007669"/>
    <property type="project" value="TreeGrafter"/>
</dbReference>
<accession>A0A0P6WW36</accession>
<comment type="function">
    <text evidence="3">Catalyzes the epimerization of the C3' and C5'positions of dTDP-6-deoxy-D-xylo-4-hexulose, forming dTDP-6-deoxy-L-lyxo-4-hexulose.</text>
</comment>
<dbReference type="EC" id="5.1.3.13" evidence="3"/>
<dbReference type="STRING" id="229920.ADM99_13535"/>
<dbReference type="AlphaFoldDB" id="A0A0P6WW36"/>
<dbReference type="GO" id="GO:0019305">
    <property type="term" value="P:dTDP-rhamnose biosynthetic process"/>
    <property type="evidence" value="ECO:0007669"/>
    <property type="project" value="UniProtKB-UniRule"/>
</dbReference>
<name>A0A0P6WW36_9CHLR</name>
<dbReference type="InterPro" id="IPR014710">
    <property type="entry name" value="RmlC-like_jellyroll"/>
</dbReference>
<comment type="caution">
    <text evidence="4">The sequence shown here is derived from an EMBL/GenBank/DDBJ whole genome shotgun (WGS) entry which is preliminary data.</text>
</comment>
<reference evidence="4 5" key="1">
    <citation type="submission" date="2015-07" db="EMBL/GenBank/DDBJ databases">
        <title>Genome sequence of Leptolinea tardivitalis DSM 16556.</title>
        <authorList>
            <person name="Hemp J."/>
            <person name="Ward L.M."/>
            <person name="Pace L.A."/>
            <person name="Fischer W.W."/>
        </authorList>
    </citation>
    <scope>NUCLEOTIDE SEQUENCE [LARGE SCALE GENOMIC DNA]</scope>
    <source>
        <strain evidence="4 5">YMTK-2</strain>
    </source>
</reference>
<dbReference type="PATRIC" id="fig|229920.5.peg.45"/>
<dbReference type="OrthoDB" id="9800680at2"/>
<dbReference type="Proteomes" id="UP000050430">
    <property type="component" value="Unassembled WGS sequence"/>
</dbReference>
<dbReference type="UniPathway" id="UPA00124"/>
<dbReference type="GO" id="GO:0005829">
    <property type="term" value="C:cytosol"/>
    <property type="evidence" value="ECO:0007669"/>
    <property type="project" value="TreeGrafter"/>
</dbReference>
<comment type="subunit">
    <text evidence="3">Homodimer.</text>
</comment>
<dbReference type="InterPro" id="IPR011051">
    <property type="entry name" value="RmlC_Cupin_sf"/>
</dbReference>
<dbReference type="PANTHER" id="PTHR21047">
    <property type="entry name" value="DTDP-6-DEOXY-D-GLUCOSE-3,5 EPIMERASE"/>
    <property type="match status" value="1"/>
</dbReference>
<comment type="catalytic activity">
    <reaction evidence="3">
        <text>dTDP-4-dehydro-6-deoxy-alpha-D-glucose = dTDP-4-dehydro-beta-L-rhamnose</text>
        <dbReference type="Rhea" id="RHEA:16969"/>
        <dbReference type="ChEBI" id="CHEBI:57649"/>
        <dbReference type="ChEBI" id="CHEBI:62830"/>
        <dbReference type="EC" id="5.1.3.13"/>
    </reaction>
</comment>
<dbReference type="EMBL" id="LGCK01000014">
    <property type="protein sequence ID" value="KPL70206.1"/>
    <property type="molecule type" value="Genomic_DNA"/>
</dbReference>
<keyword evidence="3" id="KW-0413">Isomerase</keyword>
<comment type="pathway">
    <text evidence="3">Carbohydrate biosynthesis; dTDP-L-rhamnose biosynthesis.</text>
</comment>
<dbReference type="PANTHER" id="PTHR21047:SF2">
    <property type="entry name" value="THYMIDINE DIPHOSPHO-4-KETO-RHAMNOSE 3,5-EPIMERASE"/>
    <property type="match status" value="1"/>
</dbReference>
<comment type="similarity">
    <text evidence="3">Belongs to the dTDP-4-dehydrorhamnose 3,5-epimerase family.</text>
</comment>
<dbReference type="InterPro" id="IPR000888">
    <property type="entry name" value="RmlC-like"/>
</dbReference>
<evidence type="ECO:0000256" key="2">
    <source>
        <dbReference type="PIRSR" id="PIRSR600888-3"/>
    </source>
</evidence>
<proteinExistence type="inferred from homology"/>
<dbReference type="NCBIfam" id="TIGR01221">
    <property type="entry name" value="rmlC"/>
    <property type="match status" value="1"/>
</dbReference>
<organism evidence="4 5">
    <name type="scientific">Leptolinea tardivitalis</name>
    <dbReference type="NCBI Taxonomy" id="229920"/>
    <lineage>
        <taxon>Bacteria</taxon>
        <taxon>Bacillati</taxon>
        <taxon>Chloroflexota</taxon>
        <taxon>Anaerolineae</taxon>
        <taxon>Anaerolineales</taxon>
        <taxon>Anaerolineaceae</taxon>
        <taxon>Leptolinea</taxon>
    </lineage>
</organism>
<evidence type="ECO:0000313" key="4">
    <source>
        <dbReference type="EMBL" id="KPL70206.1"/>
    </source>
</evidence>